<keyword evidence="2" id="KW-1185">Reference proteome</keyword>
<dbReference type="Proteomes" id="UP000799764">
    <property type="component" value="Unassembled WGS sequence"/>
</dbReference>
<name>A0A9P4U4Q1_9PLEO</name>
<dbReference type="AlphaFoldDB" id="A0A9P4U4Q1"/>
<comment type="caution">
    <text evidence="1">The sequence shown here is derived from an EMBL/GenBank/DDBJ whole genome shotgun (WGS) entry which is preliminary data.</text>
</comment>
<evidence type="ECO:0000313" key="1">
    <source>
        <dbReference type="EMBL" id="KAF2438199.1"/>
    </source>
</evidence>
<sequence length="111" mass="12288">MAVLAVLVSSNRSALERTDSARCSFCPFRFSSGVETELNTDRIDAESFQGGVGSTACYAASGLSCSYIFCFLFFGFGLWEDANVLQVSRRREAFDLAAKTNHCTSLVRRRY</sequence>
<gene>
    <name evidence="1" type="ORF">P171DRAFT_169418</name>
</gene>
<dbReference type="EMBL" id="MU001513">
    <property type="protein sequence ID" value="KAF2438199.1"/>
    <property type="molecule type" value="Genomic_DNA"/>
</dbReference>
<evidence type="ECO:0000313" key="2">
    <source>
        <dbReference type="Proteomes" id="UP000799764"/>
    </source>
</evidence>
<reference evidence="1" key="1">
    <citation type="journal article" date="2020" name="Stud. Mycol.">
        <title>101 Dothideomycetes genomes: a test case for predicting lifestyles and emergence of pathogens.</title>
        <authorList>
            <person name="Haridas S."/>
            <person name="Albert R."/>
            <person name="Binder M."/>
            <person name="Bloem J."/>
            <person name="Labutti K."/>
            <person name="Salamov A."/>
            <person name="Andreopoulos B."/>
            <person name="Baker S."/>
            <person name="Barry K."/>
            <person name="Bills G."/>
            <person name="Bluhm B."/>
            <person name="Cannon C."/>
            <person name="Castanera R."/>
            <person name="Culley D."/>
            <person name="Daum C."/>
            <person name="Ezra D."/>
            <person name="Gonzalez J."/>
            <person name="Henrissat B."/>
            <person name="Kuo A."/>
            <person name="Liang C."/>
            <person name="Lipzen A."/>
            <person name="Lutzoni F."/>
            <person name="Magnuson J."/>
            <person name="Mondo S."/>
            <person name="Nolan M."/>
            <person name="Ohm R."/>
            <person name="Pangilinan J."/>
            <person name="Park H.-J."/>
            <person name="Ramirez L."/>
            <person name="Alfaro M."/>
            <person name="Sun H."/>
            <person name="Tritt A."/>
            <person name="Yoshinaga Y."/>
            <person name="Zwiers L.-H."/>
            <person name="Turgeon B."/>
            <person name="Goodwin S."/>
            <person name="Spatafora J."/>
            <person name="Crous P."/>
            <person name="Grigoriev I."/>
        </authorList>
    </citation>
    <scope>NUCLEOTIDE SEQUENCE</scope>
    <source>
        <strain evidence="1">CBS 690.94</strain>
    </source>
</reference>
<protein>
    <submittedName>
        <fullName evidence="1">Uncharacterized protein</fullName>
    </submittedName>
</protein>
<dbReference type="OrthoDB" id="10557973at2759"/>
<organism evidence="1 2">
    <name type="scientific">Karstenula rhodostoma CBS 690.94</name>
    <dbReference type="NCBI Taxonomy" id="1392251"/>
    <lineage>
        <taxon>Eukaryota</taxon>
        <taxon>Fungi</taxon>
        <taxon>Dikarya</taxon>
        <taxon>Ascomycota</taxon>
        <taxon>Pezizomycotina</taxon>
        <taxon>Dothideomycetes</taxon>
        <taxon>Pleosporomycetidae</taxon>
        <taxon>Pleosporales</taxon>
        <taxon>Massarineae</taxon>
        <taxon>Didymosphaeriaceae</taxon>
        <taxon>Karstenula</taxon>
    </lineage>
</organism>
<accession>A0A9P4U4Q1</accession>
<proteinExistence type="predicted"/>